<dbReference type="Pfam" id="PF00691">
    <property type="entry name" value="OmpA"/>
    <property type="match status" value="1"/>
</dbReference>
<comment type="subcellular location">
    <subcellularLocation>
        <location evidence="1">Cell outer membrane</location>
    </subcellularLocation>
</comment>
<accession>A0A344TPT5</accession>
<dbReference type="Gene3D" id="2.120.10.30">
    <property type="entry name" value="TolB, C-terminal domain"/>
    <property type="match status" value="1"/>
</dbReference>
<evidence type="ECO:0000313" key="8">
    <source>
        <dbReference type="Proteomes" id="UP000251993"/>
    </source>
</evidence>
<gene>
    <name evidence="7" type="ORF">DR864_24405</name>
</gene>
<protein>
    <recommendedName>
        <fullName evidence="6">OmpA-like domain-containing protein</fullName>
    </recommendedName>
</protein>
<evidence type="ECO:0000256" key="4">
    <source>
        <dbReference type="PROSITE-ProRule" id="PRU00473"/>
    </source>
</evidence>
<dbReference type="RefSeq" id="WP_114069419.1">
    <property type="nucleotide sequence ID" value="NZ_CP030850.1"/>
</dbReference>
<dbReference type="InterPro" id="IPR050330">
    <property type="entry name" value="Bact_OuterMem_StrucFunc"/>
</dbReference>
<feature type="domain" description="OmpA-like" evidence="6">
    <location>
        <begin position="549"/>
        <end position="660"/>
    </location>
</feature>
<evidence type="ECO:0000256" key="1">
    <source>
        <dbReference type="ARBA" id="ARBA00004442"/>
    </source>
</evidence>
<organism evidence="7 8">
    <name type="scientific">Runella rosea</name>
    <dbReference type="NCBI Taxonomy" id="2259595"/>
    <lineage>
        <taxon>Bacteria</taxon>
        <taxon>Pseudomonadati</taxon>
        <taxon>Bacteroidota</taxon>
        <taxon>Cytophagia</taxon>
        <taxon>Cytophagales</taxon>
        <taxon>Spirosomataceae</taxon>
        <taxon>Runella</taxon>
    </lineage>
</organism>
<keyword evidence="5" id="KW-1133">Transmembrane helix</keyword>
<evidence type="ECO:0000313" key="7">
    <source>
        <dbReference type="EMBL" id="AXE20656.1"/>
    </source>
</evidence>
<dbReference type="InterPro" id="IPR036737">
    <property type="entry name" value="OmpA-like_sf"/>
</dbReference>
<dbReference type="PROSITE" id="PS51123">
    <property type="entry name" value="OMPA_2"/>
    <property type="match status" value="1"/>
</dbReference>
<dbReference type="KEGG" id="run:DR864_24405"/>
<dbReference type="Proteomes" id="UP000251993">
    <property type="component" value="Chromosome"/>
</dbReference>
<dbReference type="EMBL" id="CP030850">
    <property type="protein sequence ID" value="AXE20656.1"/>
    <property type="molecule type" value="Genomic_DNA"/>
</dbReference>
<dbReference type="Gene3D" id="3.30.1330.60">
    <property type="entry name" value="OmpA-like domain"/>
    <property type="match status" value="1"/>
</dbReference>
<dbReference type="Gene3D" id="1.25.40.10">
    <property type="entry name" value="Tetratricopeptide repeat domain"/>
    <property type="match status" value="1"/>
</dbReference>
<dbReference type="InterPro" id="IPR011042">
    <property type="entry name" value="6-blade_b-propeller_TolB-like"/>
</dbReference>
<dbReference type="PANTHER" id="PTHR30329">
    <property type="entry name" value="STATOR ELEMENT OF FLAGELLAR MOTOR COMPLEX"/>
    <property type="match status" value="1"/>
</dbReference>
<evidence type="ECO:0000256" key="5">
    <source>
        <dbReference type="SAM" id="Phobius"/>
    </source>
</evidence>
<keyword evidence="5" id="KW-0812">Transmembrane</keyword>
<feature type="transmembrane region" description="Helical" evidence="5">
    <location>
        <begin position="26"/>
        <end position="43"/>
    </location>
</feature>
<dbReference type="InterPro" id="IPR011659">
    <property type="entry name" value="WD40"/>
</dbReference>
<keyword evidence="2 4" id="KW-0472">Membrane</keyword>
<proteinExistence type="predicted"/>
<dbReference type="GO" id="GO:0009279">
    <property type="term" value="C:cell outer membrane"/>
    <property type="evidence" value="ECO:0007669"/>
    <property type="project" value="UniProtKB-SubCell"/>
</dbReference>
<evidence type="ECO:0000256" key="3">
    <source>
        <dbReference type="ARBA" id="ARBA00023237"/>
    </source>
</evidence>
<dbReference type="SUPFAM" id="SSF82171">
    <property type="entry name" value="DPP6 N-terminal domain-like"/>
    <property type="match status" value="1"/>
</dbReference>
<dbReference type="PRINTS" id="PR01021">
    <property type="entry name" value="OMPADOMAIN"/>
</dbReference>
<keyword evidence="8" id="KW-1185">Reference proteome</keyword>
<dbReference type="AlphaFoldDB" id="A0A344TPT5"/>
<dbReference type="InterPro" id="IPR006665">
    <property type="entry name" value="OmpA-like"/>
</dbReference>
<dbReference type="CDD" id="cd15482">
    <property type="entry name" value="Sialidase_non-viral"/>
    <property type="match status" value="1"/>
</dbReference>
<dbReference type="Pfam" id="PF07676">
    <property type="entry name" value="PD40"/>
    <property type="match status" value="3"/>
</dbReference>
<dbReference type="SUPFAM" id="SSF48452">
    <property type="entry name" value="TPR-like"/>
    <property type="match status" value="1"/>
</dbReference>
<dbReference type="InterPro" id="IPR011990">
    <property type="entry name" value="TPR-like_helical_dom_sf"/>
</dbReference>
<reference evidence="7 8" key="1">
    <citation type="submission" date="2018-07" db="EMBL/GenBank/DDBJ databases">
        <title>Genome sequencing of Runella.</title>
        <authorList>
            <person name="Baek M.-G."/>
            <person name="Yi H."/>
        </authorList>
    </citation>
    <scope>NUCLEOTIDE SEQUENCE [LARGE SCALE GENOMIC DNA]</scope>
    <source>
        <strain evidence="7 8">HYN0085</strain>
    </source>
</reference>
<keyword evidence="3" id="KW-0998">Cell outer membrane</keyword>
<name>A0A344TPT5_9BACT</name>
<sequence>MARFVTDSQIHGHSIAFRPYFRSRTLPFRYFFLLFLIAFTSIAQKRVQKQVQKEFEAANRTLQFNPEQALKEFRQILILDSTFAPAYMRIGQLLERDLTQKGKAINFYEKAVALDSTEIVFKNLYEILGKHYLALGVYSKAVRFFQGYLKFPGTYLPHQKNIQRYLSQCLYAQKILAVNADSTIYSSLPSPINSNDFQSYPVLTADLKTLIFTRFLGDEDLFVSQKEETGWSVPRSLSPIINTDKNEGTCSISADGNTLVFTACHRPDGLGSCDLYISKRIGQTWQLPHNLGPIINSQNWESQPGLSADGRTLYFSSDRPLGVGGKDIWVSQLDTSGEWTSPLNLGKTVNTAFDEISPFIHSNNESLFFASDGREGMGGFDVYLSKLTDIHWSVPVNLGYPLNDFADQQGFYIAPDCKQAFYSYKYKLADKEDGITASSKICYLQLPDTLAALCPRTFVLKGKVLDAEIRKPLKATLTIHNQSISSFPLSVYATNDSTGECVVIFPNRADAFVLVESSGYYPKILRVDSATITENKEMEIALVRLHPDKSEVLKNVLFVPGSAELEAVSSGALDRLVYFLEKNKSVKLIIEGHTDDLGDSKYNEQLSLDRAKKVVHYLIVNGVDSKRLRAEGFGYRKPLIHNKSEEARRLNRRVSWRVIE</sequence>
<dbReference type="PANTHER" id="PTHR30329:SF21">
    <property type="entry name" value="LIPOPROTEIN YIAD-RELATED"/>
    <property type="match status" value="1"/>
</dbReference>
<evidence type="ECO:0000259" key="6">
    <source>
        <dbReference type="PROSITE" id="PS51123"/>
    </source>
</evidence>
<evidence type="ECO:0000256" key="2">
    <source>
        <dbReference type="ARBA" id="ARBA00023136"/>
    </source>
</evidence>
<dbReference type="OrthoDB" id="9809364at2"/>
<dbReference type="InterPro" id="IPR006664">
    <property type="entry name" value="OMP_bac"/>
</dbReference>
<dbReference type="CDD" id="cd07185">
    <property type="entry name" value="OmpA_C-like"/>
    <property type="match status" value="1"/>
</dbReference>
<dbReference type="SUPFAM" id="SSF103088">
    <property type="entry name" value="OmpA-like"/>
    <property type="match status" value="1"/>
</dbReference>